<organism evidence="1 2">
    <name type="scientific">Eretmocerus hayati</name>
    <dbReference type="NCBI Taxonomy" id="131215"/>
    <lineage>
        <taxon>Eukaryota</taxon>
        <taxon>Metazoa</taxon>
        <taxon>Ecdysozoa</taxon>
        <taxon>Arthropoda</taxon>
        <taxon>Hexapoda</taxon>
        <taxon>Insecta</taxon>
        <taxon>Pterygota</taxon>
        <taxon>Neoptera</taxon>
        <taxon>Endopterygota</taxon>
        <taxon>Hymenoptera</taxon>
        <taxon>Apocrita</taxon>
        <taxon>Proctotrupomorpha</taxon>
        <taxon>Chalcidoidea</taxon>
        <taxon>Aphelinidae</taxon>
        <taxon>Aphelininae</taxon>
        <taxon>Eretmocerus</taxon>
    </lineage>
</organism>
<comment type="caution">
    <text evidence="1">The sequence shown here is derived from an EMBL/GenBank/DDBJ whole genome shotgun (WGS) entry which is preliminary data.</text>
</comment>
<evidence type="ECO:0000313" key="1">
    <source>
        <dbReference type="EMBL" id="KAJ8671533.1"/>
    </source>
</evidence>
<gene>
    <name evidence="1" type="ORF">QAD02_002792</name>
</gene>
<evidence type="ECO:0000313" key="2">
    <source>
        <dbReference type="Proteomes" id="UP001239111"/>
    </source>
</evidence>
<proteinExistence type="predicted"/>
<name>A0ACC2NKV5_9HYME</name>
<sequence length="113" mass="12256">MPLSIGKAAMSYNQWAYDPSKKIPKNTYARNYRDENETSDTGSDASGSIPSTPSSSQVLVENRANIDSPPYVHPHDVHPRNGEGPQPPEVAIDDDDNDSQDSGRENVGSTVNV</sequence>
<reference evidence="1" key="1">
    <citation type="submission" date="2023-04" db="EMBL/GenBank/DDBJ databases">
        <title>A chromosome-level genome assembly of the parasitoid wasp Eretmocerus hayati.</title>
        <authorList>
            <person name="Zhong Y."/>
            <person name="Liu S."/>
            <person name="Liu Y."/>
        </authorList>
    </citation>
    <scope>NUCLEOTIDE SEQUENCE</scope>
    <source>
        <strain evidence="1">ZJU_SS_LIU_2023</strain>
    </source>
</reference>
<keyword evidence="2" id="KW-1185">Reference proteome</keyword>
<accession>A0ACC2NKV5</accession>
<dbReference type="Proteomes" id="UP001239111">
    <property type="component" value="Chromosome 3"/>
</dbReference>
<dbReference type="EMBL" id="CM056743">
    <property type="protein sequence ID" value="KAJ8671533.1"/>
    <property type="molecule type" value="Genomic_DNA"/>
</dbReference>
<protein>
    <submittedName>
        <fullName evidence="1">Uncharacterized protein</fullName>
    </submittedName>
</protein>